<proteinExistence type="predicted"/>
<name>A0A421B927_9PSEU</name>
<organism evidence="2 3">
    <name type="scientific">Actinokineospora cianjurensis</name>
    <dbReference type="NCBI Taxonomy" id="585224"/>
    <lineage>
        <taxon>Bacteria</taxon>
        <taxon>Bacillati</taxon>
        <taxon>Actinomycetota</taxon>
        <taxon>Actinomycetes</taxon>
        <taxon>Pseudonocardiales</taxon>
        <taxon>Pseudonocardiaceae</taxon>
        <taxon>Actinokineospora</taxon>
    </lineage>
</organism>
<keyword evidence="1" id="KW-0812">Transmembrane</keyword>
<keyword evidence="3" id="KW-1185">Reference proteome</keyword>
<feature type="transmembrane region" description="Helical" evidence="1">
    <location>
        <begin position="150"/>
        <end position="172"/>
    </location>
</feature>
<dbReference type="Proteomes" id="UP000282454">
    <property type="component" value="Unassembled WGS sequence"/>
</dbReference>
<evidence type="ECO:0000256" key="1">
    <source>
        <dbReference type="SAM" id="Phobius"/>
    </source>
</evidence>
<keyword evidence="1" id="KW-1133">Transmembrane helix</keyword>
<evidence type="ECO:0000313" key="3">
    <source>
        <dbReference type="Proteomes" id="UP000282454"/>
    </source>
</evidence>
<comment type="caution">
    <text evidence="2">The sequence shown here is derived from an EMBL/GenBank/DDBJ whole genome shotgun (WGS) entry which is preliminary data.</text>
</comment>
<gene>
    <name evidence="2" type="ORF">CLV68_1551</name>
</gene>
<feature type="transmembrane region" description="Helical" evidence="1">
    <location>
        <begin position="209"/>
        <end position="228"/>
    </location>
</feature>
<keyword evidence="1" id="KW-0472">Membrane</keyword>
<dbReference type="EMBL" id="RCDD01000001">
    <property type="protein sequence ID" value="RLK61036.1"/>
    <property type="molecule type" value="Genomic_DNA"/>
</dbReference>
<sequence length="266" mass="27683">MATTRFTARSSLPGALLLTLFGACLLLALFAPSREYEQIHYVAVDHGQDTWTNIPRAALACAELNRVETCVVDVVGRRLEVVLRRGLTDGGPISCTASYADKPKPCDATFAYSEGGDGAVAVLSSGIGLTAAEVDQLTDILPGRSIPSDVAWVAISAVVGLAVLAALVAGFGGAHAIEDGQPRVWTAGLGWFVLLFFAISVLGGTLDALAYPVVVVVGVLLMCWQVALAKPGHRLGVGRAVVAFLMTALTTSVALFVFLRAGAFLA</sequence>
<reference evidence="2 3" key="1">
    <citation type="submission" date="2018-10" db="EMBL/GenBank/DDBJ databases">
        <title>Genomic Encyclopedia of Archaeal and Bacterial Type Strains, Phase II (KMG-II): from individual species to whole genera.</title>
        <authorList>
            <person name="Goeker M."/>
        </authorList>
    </citation>
    <scope>NUCLEOTIDE SEQUENCE [LARGE SCALE GENOMIC DNA]</scope>
    <source>
        <strain evidence="2 3">DSM 45657</strain>
    </source>
</reference>
<protein>
    <submittedName>
        <fullName evidence="2">Uncharacterized protein</fullName>
    </submittedName>
</protein>
<accession>A0A421B927</accession>
<evidence type="ECO:0000313" key="2">
    <source>
        <dbReference type="EMBL" id="RLK61036.1"/>
    </source>
</evidence>
<dbReference type="PROSITE" id="PS51257">
    <property type="entry name" value="PROKAR_LIPOPROTEIN"/>
    <property type="match status" value="1"/>
</dbReference>
<feature type="transmembrane region" description="Helical" evidence="1">
    <location>
        <begin position="240"/>
        <end position="259"/>
    </location>
</feature>
<feature type="transmembrane region" description="Helical" evidence="1">
    <location>
        <begin position="184"/>
        <end position="203"/>
    </location>
</feature>
<dbReference type="AlphaFoldDB" id="A0A421B927"/>
<dbReference type="RefSeq" id="WP_121389765.1">
    <property type="nucleotide sequence ID" value="NZ_RCDD01000001.1"/>
</dbReference>